<comment type="subcellular location">
    <subcellularLocation>
        <location evidence="1">Cell membrane</location>
        <topology evidence="1">Multi-pass membrane protein</topology>
    </subcellularLocation>
</comment>
<dbReference type="PROSITE" id="PS00237">
    <property type="entry name" value="G_PROTEIN_RECEP_F1_1"/>
    <property type="match status" value="1"/>
</dbReference>
<keyword evidence="4 12" id="KW-1133">Transmembrane helix</keyword>
<dbReference type="InterPro" id="IPR017452">
    <property type="entry name" value="GPCR_Rhodpsn_7TM"/>
</dbReference>
<keyword evidence="15" id="KW-1185">Reference proteome</keyword>
<dbReference type="InterPro" id="IPR000276">
    <property type="entry name" value="GPCR_Rhodpsn"/>
</dbReference>
<keyword evidence="10 11" id="KW-0807">Transducer</keyword>
<comment type="caution">
    <text evidence="14">The sequence shown here is derived from an EMBL/GenBank/DDBJ whole genome shotgun (WGS) entry which is preliminary data.</text>
</comment>
<dbReference type="EMBL" id="CAXITT010000509">
    <property type="protein sequence ID" value="CAL1542844.1"/>
    <property type="molecule type" value="Genomic_DNA"/>
</dbReference>
<evidence type="ECO:0000256" key="3">
    <source>
        <dbReference type="ARBA" id="ARBA00022692"/>
    </source>
</evidence>
<keyword evidence="9" id="KW-0325">Glycoprotein</keyword>
<evidence type="ECO:0000256" key="5">
    <source>
        <dbReference type="ARBA" id="ARBA00023040"/>
    </source>
</evidence>
<name>A0AAV2I7R6_LYMST</name>
<dbReference type="Gene3D" id="1.20.1070.10">
    <property type="entry name" value="Rhodopsin 7-helix transmembrane proteins"/>
    <property type="match status" value="1"/>
</dbReference>
<feature type="transmembrane region" description="Helical" evidence="12">
    <location>
        <begin position="531"/>
        <end position="553"/>
    </location>
</feature>
<dbReference type="InterPro" id="IPR051509">
    <property type="entry name" value="GPCR_Orphan/Phoenixin"/>
</dbReference>
<evidence type="ECO:0000256" key="8">
    <source>
        <dbReference type="ARBA" id="ARBA00023170"/>
    </source>
</evidence>
<keyword evidence="7" id="KW-1015">Disulfide bond</keyword>
<dbReference type="GO" id="GO:0004930">
    <property type="term" value="F:G protein-coupled receptor activity"/>
    <property type="evidence" value="ECO:0007669"/>
    <property type="project" value="UniProtKB-KW"/>
</dbReference>
<keyword evidence="8 11" id="KW-0675">Receptor</keyword>
<dbReference type="Pfam" id="PF00001">
    <property type="entry name" value="7tm_1"/>
    <property type="match status" value="1"/>
</dbReference>
<feature type="transmembrane region" description="Helical" evidence="12">
    <location>
        <begin position="348"/>
        <end position="369"/>
    </location>
</feature>
<keyword evidence="2" id="KW-1003">Cell membrane</keyword>
<keyword evidence="3 11" id="KW-0812">Transmembrane</keyword>
<dbReference type="PROSITE" id="PS50262">
    <property type="entry name" value="G_PROTEIN_RECEP_F1_2"/>
    <property type="match status" value="1"/>
</dbReference>
<accession>A0AAV2I7R6</accession>
<gene>
    <name evidence="14" type="ORF">GSLYS_00016378001</name>
</gene>
<evidence type="ECO:0000256" key="2">
    <source>
        <dbReference type="ARBA" id="ARBA00022475"/>
    </source>
</evidence>
<evidence type="ECO:0000313" key="14">
    <source>
        <dbReference type="EMBL" id="CAL1542844.1"/>
    </source>
</evidence>
<dbReference type="PRINTS" id="PR00237">
    <property type="entry name" value="GPCRRHODOPSN"/>
</dbReference>
<feature type="transmembrane region" description="Helical" evidence="12">
    <location>
        <begin position="498"/>
        <end position="519"/>
    </location>
</feature>
<dbReference type="PANTHER" id="PTHR19268">
    <property type="entry name" value="G PROTEIN-COUPLED RECEPTOR"/>
    <property type="match status" value="1"/>
</dbReference>
<proteinExistence type="inferred from homology"/>
<evidence type="ECO:0000256" key="6">
    <source>
        <dbReference type="ARBA" id="ARBA00023136"/>
    </source>
</evidence>
<evidence type="ECO:0000313" key="15">
    <source>
        <dbReference type="Proteomes" id="UP001497497"/>
    </source>
</evidence>
<evidence type="ECO:0000256" key="7">
    <source>
        <dbReference type="ARBA" id="ARBA00023157"/>
    </source>
</evidence>
<evidence type="ECO:0000256" key="1">
    <source>
        <dbReference type="ARBA" id="ARBA00004651"/>
    </source>
</evidence>
<organism evidence="14 15">
    <name type="scientific">Lymnaea stagnalis</name>
    <name type="common">Great pond snail</name>
    <name type="synonym">Helix stagnalis</name>
    <dbReference type="NCBI Taxonomy" id="6523"/>
    <lineage>
        <taxon>Eukaryota</taxon>
        <taxon>Metazoa</taxon>
        <taxon>Spiralia</taxon>
        <taxon>Lophotrochozoa</taxon>
        <taxon>Mollusca</taxon>
        <taxon>Gastropoda</taxon>
        <taxon>Heterobranchia</taxon>
        <taxon>Euthyneura</taxon>
        <taxon>Panpulmonata</taxon>
        <taxon>Hygrophila</taxon>
        <taxon>Lymnaeoidea</taxon>
        <taxon>Lymnaeidae</taxon>
        <taxon>Lymnaea</taxon>
    </lineage>
</organism>
<dbReference type="SUPFAM" id="SSF81321">
    <property type="entry name" value="Family A G protein-coupled receptor-like"/>
    <property type="match status" value="1"/>
</dbReference>
<dbReference type="AlphaFoldDB" id="A0AAV2I7R6"/>
<keyword evidence="5 11" id="KW-0297">G-protein coupled receptor</keyword>
<dbReference type="GO" id="GO:0005886">
    <property type="term" value="C:plasma membrane"/>
    <property type="evidence" value="ECO:0007669"/>
    <property type="project" value="UniProtKB-SubCell"/>
</dbReference>
<feature type="domain" description="G-protein coupled receptors family 1 profile" evidence="13">
    <location>
        <begin position="252"/>
        <end position="551"/>
    </location>
</feature>
<keyword evidence="6 12" id="KW-0472">Membrane</keyword>
<evidence type="ECO:0000256" key="12">
    <source>
        <dbReference type="SAM" id="Phobius"/>
    </source>
</evidence>
<evidence type="ECO:0000256" key="11">
    <source>
        <dbReference type="RuleBase" id="RU000688"/>
    </source>
</evidence>
<evidence type="ECO:0000256" key="4">
    <source>
        <dbReference type="ARBA" id="ARBA00022989"/>
    </source>
</evidence>
<protein>
    <recommendedName>
        <fullName evidence="13">G-protein coupled receptors family 1 profile domain-containing protein</fullName>
    </recommendedName>
</protein>
<dbReference type="Proteomes" id="UP001497497">
    <property type="component" value="Unassembled WGS sequence"/>
</dbReference>
<reference evidence="14 15" key="1">
    <citation type="submission" date="2024-04" db="EMBL/GenBank/DDBJ databases">
        <authorList>
            <consortium name="Genoscope - CEA"/>
            <person name="William W."/>
        </authorList>
    </citation>
    <scope>NUCLEOTIDE SEQUENCE [LARGE SCALE GENOMIC DNA]</scope>
</reference>
<feature type="transmembrane region" description="Helical" evidence="12">
    <location>
        <begin position="235"/>
        <end position="258"/>
    </location>
</feature>
<evidence type="ECO:0000256" key="9">
    <source>
        <dbReference type="ARBA" id="ARBA00023180"/>
    </source>
</evidence>
<sequence length="582" mass="64773">MLSEKRGELYEQETATNRTMIQGGSQNVSLTPYSSVAEASTRNIITEPSYVDGGLTNTSLEMELGHQITLEENGTFGLLIPYNKHHVTSGEIPTASLLPEIETTTAEGDFDGHPTASDSTAYKLLQLLYRDVKQQGTSPRYATSQFKHTNMSEDISIFALQSADVNVTSSPEFTDPPYDFHLAANWSSPHLDANTTFLPASSPLTFELSSILTLLTSPSPQVVTAGKLTFVSWDIMLKVIVLALISIVGFLGNVKAIWSVVKERHLHRPPFYFLLSLGVTDLSRAVFCVPVVITTVLHGAKWRHGESACKLFAFATSFFVFSSALSLLAIAIDRHISIVHSKTYRRRFLGVANLIAAIVIWVVAFSVSFPPVVGVGDYVFIPDEAQCAYQHKHYSNNDSMSSILVFLAILFLTFFLYFRIFRFLRSHRRMRPLQHMPARSSNWAFVGPGANGQAFINWLNGFGGQAPIRQGGQRTVQRLNFGRVVNLSTAKNEHLTRLFLVLTLVFGVSWSPYIVLSLWRIFFDASLLPSSYVTVAAWLGYGQVAVCPLVYFMSRGPSRKVSRTVYSHAEKREFLLENKTGK</sequence>
<dbReference type="PANTHER" id="PTHR19268:SF2">
    <property type="entry name" value="G-PROTEIN COUPLED RECEPTORS FAMILY 1 PROFILE DOMAIN-CONTAINING PROTEIN"/>
    <property type="match status" value="1"/>
</dbReference>
<feature type="transmembrane region" description="Helical" evidence="12">
    <location>
        <begin position="313"/>
        <end position="336"/>
    </location>
</feature>
<feature type="transmembrane region" description="Helical" evidence="12">
    <location>
        <begin position="403"/>
        <end position="421"/>
    </location>
</feature>
<feature type="transmembrane region" description="Helical" evidence="12">
    <location>
        <begin position="270"/>
        <end position="293"/>
    </location>
</feature>
<evidence type="ECO:0000259" key="13">
    <source>
        <dbReference type="PROSITE" id="PS50262"/>
    </source>
</evidence>
<comment type="similarity">
    <text evidence="11">Belongs to the G-protein coupled receptor 1 family.</text>
</comment>
<evidence type="ECO:0000256" key="10">
    <source>
        <dbReference type="ARBA" id="ARBA00023224"/>
    </source>
</evidence>